<feature type="compositionally biased region" description="Low complexity" evidence="7">
    <location>
        <begin position="12"/>
        <end position="36"/>
    </location>
</feature>
<feature type="region of interest" description="Disordered" evidence="7">
    <location>
        <begin position="1"/>
        <end position="36"/>
    </location>
</feature>
<comment type="subcellular location">
    <subcellularLocation>
        <location evidence="1">Nucleus</location>
    </subcellularLocation>
</comment>
<dbReference type="Pfam" id="PF07904">
    <property type="entry name" value="Eaf7"/>
    <property type="match status" value="1"/>
</dbReference>
<keyword evidence="5" id="KW-0804">Transcription</keyword>
<dbReference type="OrthoDB" id="2537922at2759"/>
<evidence type="ECO:0000313" key="8">
    <source>
        <dbReference type="EMBL" id="SCV68252.1"/>
    </source>
</evidence>
<proteinExistence type="inferred from homology"/>
<dbReference type="AlphaFoldDB" id="A0A238F293"/>
<feature type="region of interest" description="Disordered" evidence="7">
    <location>
        <begin position="115"/>
        <end position="158"/>
    </location>
</feature>
<accession>A0A238F293</accession>
<evidence type="ECO:0000256" key="7">
    <source>
        <dbReference type="SAM" id="MobiDB-lite"/>
    </source>
</evidence>
<keyword evidence="6" id="KW-0539">Nucleus</keyword>
<dbReference type="EMBL" id="FMSP01000003">
    <property type="protein sequence ID" value="SCV68252.1"/>
    <property type="molecule type" value="Genomic_DNA"/>
</dbReference>
<keyword evidence="3" id="KW-0156">Chromatin regulator</keyword>
<gene>
    <name evidence="8" type="ORF">BQ2448_373</name>
</gene>
<evidence type="ECO:0000256" key="4">
    <source>
        <dbReference type="ARBA" id="ARBA00023015"/>
    </source>
</evidence>
<dbReference type="Proteomes" id="UP000198372">
    <property type="component" value="Unassembled WGS sequence"/>
</dbReference>
<dbReference type="GO" id="GO:0035267">
    <property type="term" value="C:NuA4 histone acetyltransferase complex"/>
    <property type="evidence" value="ECO:0007669"/>
    <property type="project" value="TreeGrafter"/>
</dbReference>
<feature type="compositionally biased region" description="Low complexity" evidence="7">
    <location>
        <begin position="297"/>
        <end position="311"/>
    </location>
</feature>
<dbReference type="STRING" id="269621.A0A238F293"/>
<feature type="compositionally biased region" description="Acidic residues" evidence="7">
    <location>
        <begin position="335"/>
        <end position="370"/>
    </location>
</feature>
<feature type="compositionally biased region" description="Polar residues" evidence="7">
    <location>
        <begin position="124"/>
        <end position="135"/>
    </location>
</feature>
<name>A0A238F293_9BASI</name>
<feature type="compositionally biased region" description="Acidic residues" evidence="7">
    <location>
        <begin position="253"/>
        <end position="284"/>
    </location>
</feature>
<feature type="region of interest" description="Disordered" evidence="7">
    <location>
        <begin position="171"/>
        <end position="431"/>
    </location>
</feature>
<evidence type="ECO:0000256" key="5">
    <source>
        <dbReference type="ARBA" id="ARBA00023163"/>
    </source>
</evidence>
<sequence>MVAPPTWIPPLSSAKPDSTSSSSSSSSPSTSRSSYLSTVPGELAFFRALIYHRPIGPDRHWEMLSVALKFRNYCRSRVSEGFEEYRNAENVEMRDFWDKYDECYDLEQLEKTWENEQYEEDSNSEANSPPVSTRSDAGVPQDTSPRKSSTKPPSAPAWIFRRFPPRPFSLLVSYPPPPPSSSSSSTTTPPVSSASKARGKPKSKDDEPTAEIDPLAPESTFNELLVQRKLRKKGDPASPELGPVREFSLAFPDDSDDDNKESDVASEDEKEEEEEEEEEEAEEDERPKSRKRSKCESTTTATTRTGAGKSTSKTKAHKKAASEDKAVGVGAGADSESDLTDMSDDDDGNDEASEANRDEDGEDEDEEGDEEKTTVASKVSKRSRHTRSSSVATAPEQENVGRRKTQKSLSAKAEPKAKRGAASKVSWHNNC</sequence>
<comment type="similarity">
    <text evidence="2">Belongs to the EAF7 family.</text>
</comment>
<dbReference type="GO" id="GO:0005634">
    <property type="term" value="C:nucleus"/>
    <property type="evidence" value="ECO:0007669"/>
    <property type="project" value="UniProtKB-SubCell"/>
</dbReference>
<reference evidence="9" key="1">
    <citation type="submission" date="2016-09" db="EMBL/GenBank/DDBJ databases">
        <authorList>
            <person name="Jeantristanb JTB J.-T."/>
            <person name="Ricardo R."/>
        </authorList>
    </citation>
    <scope>NUCLEOTIDE SEQUENCE [LARGE SCALE GENOMIC DNA]</scope>
</reference>
<organism evidence="8 9">
    <name type="scientific">Microbotryum intermedium</name>
    <dbReference type="NCBI Taxonomy" id="269621"/>
    <lineage>
        <taxon>Eukaryota</taxon>
        <taxon>Fungi</taxon>
        <taxon>Dikarya</taxon>
        <taxon>Basidiomycota</taxon>
        <taxon>Pucciniomycotina</taxon>
        <taxon>Microbotryomycetes</taxon>
        <taxon>Microbotryales</taxon>
        <taxon>Microbotryaceae</taxon>
        <taxon>Microbotryum</taxon>
    </lineage>
</organism>
<dbReference type="GO" id="GO:0006357">
    <property type="term" value="P:regulation of transcription by RNA polymerase II"/>
    <property type="evidence" value="ECO:0007669"/>
    <property type="project" value="TreeGrafter"/>
</dbReference>
<evidence type="ECO:0000256" key="1">
    <source>
        <dbReference type="ARBA" id="ARBA00004123"/>
    </source>
</evidence>
<evidence type="ECO:0000256" key="6">
    <source>
        <dbReference type="ARBA" id="ARBA00023242"/>
    </source>
</evidence>
<dbReference type="GO" id="GO:0006325">
    <property type="term" value="P:chromatin organization"/>
    <property type="evidence" value="ECO:0007669"/>
    <property type="project" value="UniProtKB-KW"/>
</dbReference>
<evidence type="ECO:0000313" key="9">
    <source>
        <dbReference type="Proteomes" id="UP000198372"/>
    </source>
</evidence>
<feature type="compositionally biased region" description="Low complexity" evidence="7">
    <location>
        <begin position="181"/>
        <end position="195"/>
    </location>
</feature>
<dbReference type="PANTHER" id="PTHR13581">
    <property type="entry name" value="MRG-BINDING PROTEIN"/>
    <property type="match status" value="1"/>
</dbReference>
<evidence type="ECO:0000256" key="2">
    <source>
        <dbReference type="ARBA" id="ARBA00007117"/>
    </source>
</evidence>
<keyword evidence="9" id="KW-1185">Reference proteome</keyword>
<protein>
    <submittedName>
        <fullName evidence="8">BQ2448_373 protein</fullName>
    </submittedName>
</protein>
<dbReference type="InterPro" id="IPR012423">
    <property type="entry name" value="Eaf7/MRGBP"/>
</dbReference>
<evidence type="ECO:0000256" key="3">
    <source>
        <dbReference type="ARBA" id="ARBA00022853"/>
    </source>
</evidence>
<keyword evidence="4" id="KW-0805">Transcription regulation</keyword>
<dbReference type="PANTHER" id="PTHR13581:SF5">
    <property type="entry name" value="MRG_MORF4L-BINDING PROTEIN"/>
    <property type="match status" value="1"/>
</dbReference>